<evidence type="ECO:0000256" key="2">
    <source>
        <dbReference type="ARBA" id="ARBA00022485"/>
    </source>
</evidence>
<evidence type="ECO:0000256" key="4">
    <source>
        <dbReference type="ARBA" id="ARBA00022737"/>
    </source>
</evidence>
<dbReference type="SUPFAM" id="SSF52218">
    <property type="entry name" value="Flavoproteins"/>
    <property type="match status" value="1"/>
</dbReference>
<evidence type="ECO:0000313" key="9">
    <source>
        <dbReference type="EMBL" id="EFR54582.1"/>
    </source>
</evidence>
<dbReference type="Gene3D" id="3.40.50.360">
    <property type="match status" value="1"/>
</dbReference>
<keyword evidence="1" id="KW-0813">Transport</keyword>
<keyword evidence="2" id="KW-0004">4Fe-4S</keyword>
<sequence>KCTFVAQNITIMTANEVHLIYFSPTHTSKQVGEAIVRGTGITNVINTNLTQQAAQDLVITESALAIIVVPVYGGRVAPLAMDRLASVRGNNTPAVIVVVYGNRAYEKSLMELDYWAIQQGFKVIAGATFIGEHSYSTEKYPVAAGRPDERDLTLAADFGKQISDKIASAAEPEKLYAVDVRKIRRPRQPFFPLFRFLRKVIALRKSGVPLPRTPWVEDESLCTHCGACAKMCPVSAIIKGDELNTDAERCIKCCACVKGCPQKARVYDTPFAVLLSQCFVKQKDPCTLL</sequence>
<keyword evidence="3" id="KW-0479">Metal-binding</keyword>
<accession>A0ABN0BNY2</accession>
<keyword evidence="10" id="KW-1185">Reference proteome</keyword>
<dbReference type="EMBL" id="EQ973215">
    <property type="protein sequence ID" value="EFR54582.1"/>
    <property type="molecule type" value="Genomic_DNA"/>
</dbReference>
<dbReference type="Gene3D" id="3.30.70.20">
    <property type="match status" value="1"/>
</dbReference>
<organism evidence="9 10">
    <name type="scientific">Bacteroides fragilis 3_1_12</name>
    <dbReference type="NCBI Taxonomy" id="457424"/>
    <lineage>
        <taxon>Bacteria</taxon>
        <taxon>Pseudomonadati</taxon>
        <taxon>Bacteroidota</taxon>
        <taxon>Bacteroidia</taxon>
        <taxon>Bacteroidales</taxon>
        <taxon>Bacteroidaceae</taxon>
        <taxon>Bacteroides</taxon>
    </lineage>
</organism>
<keyword evidence="5" id="KW-0249">Electron transport</keyword>
<evidence type="ECO:0000256" key="1">
    <source>
        <dbReference type="ARBA" id="ARBA00022448"/>
    </source>
</evidence>
<feature type="non-terminal residue" evidence="9">
    <location>
        <position position="1"/>
    </location>
</feature>
<keyword evidence="6" id="KW-0408">Iron</keyword>
<dbReference type="InterPro" id="IPR029039">
    <property type="entry name" value="Flavoprotein-like_sf"/>
</dbReference>
<dbReference type="InterPro" id="IPR017900">
    <property type="entry name" value="4Fe4S_Fe_S_CS"/>
</dbReference>
<feature type="domain" description="4Fe-4S ferredoxin-type" evidence="8">
    <location>
        <begin position="212"/>
        <end position="242"/>
    </location>
</feature>
<keyword evidence="4" id="KW-0677">Repeat</keyword>
<evidence type="ECO:0000256" key="6">
    <source>
        <dbReference type="ARBA" id="ARBA00023004"/>
    </source>
</evidence>
<evidence type="ECO:0000256" key="5">
    <source>
        <dbReference type="ARBA" id="ARBA00022982"/>
    </source>
</evidence>
<name>A0ABN0BNY2_BACFG</name>
<feature type="domain" description="4Fe-4S ferredoxin-type" evidence="8">
    <location>
        <begin position="246"/>
        <end position="270"/>
    </location>
</feature>
<gene>
    <name evidence="9" type="ORF">BFAG_03280</name>
</gene>
<reference evidence="9 10" key="1">
    <citation type="submission" date="2008-12" db="EMBL/GenBank/DDBJ databases">
        <title>Annotation of Bacteroides fragilis strain 3_1_12.</title>
        <authorList>
            <consortium name="The Broad Institute Genome Sequencing Platform"/>
            <person name="Ward D."/>
            <person name="Young S.K."/>
            <person name="Kodira C.D."/>
            <person name="Zeng Q."/>
            <person name="Koehrsen M."/>
            <person name="Alvarado L."/>
            <person name="Berlin A."/>
            <person name="Borenstein D."/>
            <person name="Chen Z."/>
            <person name="Engels R."/>
            <person name="Freedman E."/>
            <person name="Gellesch M."/>
            <person name="Goldberg J."/>
            <person name="Griggs A."/>
            <person name="Gujja S."/>
            <person name="Heiman D."/>
            <person name="Hepburn T."/>
            <person name="Howarth C."/>
            <person name="Jen D."/>
            <person name="Larson L."/>
            <person name="Lewis B."/>
            <person name="Mehta T."/>
            <person name="Park D."/>
            <person name="Pearson M."/>
            <person name="Roberts A."/>
            <person name="Saif S."/>
            <person name="Shea T."/>
            <person name="Shenoy N."/>
            <person name="Sisk P."/>
            <person name="Stolte C."/>
            <person name="Sykes S."/>
            <person name="Walk T."/>
            <person name="White J."/>
            <person name="Yandava C."/>
            <person name="Allen-Vercoe E."/>
            <person name="Strauss J."/>
            <person name="Ambrose C."/>
            <person name="Lander E."/>
            <person name="Nusbaum C."/>
            <person name="Galagan J."/>
            <person name="Birren B."/>
        </authorList>
    </citation>
    <scope>NUCLEOTIDE SEQUENCE [LARGE SCALE GENOMIC DNA]</scope>
    <source>
        <strain evidence="9 10">3_1_12</strain>
    </source>
</reference>
<dbReference type="Pfam" id="PF00037">
    <property type="entry name" value="Fer4"/>
    <property type="match status" value="1"/>
</dbReference>
<proteinExistence type="predicted"/>
<dbReference type="InterPro" id="IPR050572">
    <property type="entry name" value="Fe-S_Ferredoxin"/>
</dbReference>
<dbReference type="PROSITE" id="PS51379">
    <property type="entry name" value="4FE4S_FER_2"/>
    <property type="match status" value="2"/>
</dbReference>
<protein>
    <submittedName>
        <fullName evidence="9">4Fe-4S binding domain protein</fullName>
    </submittedName>
</protein>
<dbReference type="Proteomes" id="UP000005101">
    <property type="component" value="Unassembled WGS sequence"/>
</dbReference>
<dbReference type="SUPFAM" id="SSF54862">
    <property type="entry name" value="4Fe-4S ferredoxins"/>
    <property type="match status" value="1"/>
</dbReference>
<evidence type="ECO:0000256" key="3">
    <source>
        <dbReference type="ARBA" id="ARBA00022723"/>
    </source>
</evidence>
<dbReference type="PANTHER" id="PTHR43687">
    <property type="entry name" value="ADENYLYLSULFATE REDUCTASE, BETA SUBUNIT"/>
    <property type="match status" value="1"/>
</dbReference>
<evidence type="ECO:0000313" key="10">
    <source>
        <dbReference type="Proteomes" id="UP000005101"/>
    </source>
</evidence>
<keyword evidence="7" id="KW-0411">Iron-sulfur</keyword>
<evidence type="ECO:0000256" key="7">
    <source>
        <dbReference type="ARBA" id="ARBA00023014"/>
    </source>
</evidence>
<evidence type="ECO:0000259" key="8">
    <source>
        <dbReference type="PROSITE" id="PS51379"/>
    </source>
</evidence>
<dbReference type="PANTHER" id="PTHR43687:SF6">
    <property type="entry name" value="L-ASPARTATE SEMIALDEHYDE SULFURTRANSFERASE IRON-SULFUR SUBUNIT"/>
    <property type="match status" value="1"/>
</dbReference>
<dbReference type="PROSITE" id="PS00198">
    <property type="entry name" value="4FE4S_FER_1"/>
    <property type="match status" value="1"/>
</dbReference>
<dbReference type="InterPro" id="IPR017896">
    <property type="entry name" value="4Fe4S_Fe-S-bd"/>
</dbReference>